<organism evidence="2 3">
    <name type="scientific">Streptomyces parvulus</name>
    <dbReference type="NCBI Taxonomy" id="146923"/>
    <lineage>
        <taxon>Bacteria</taxon>
        <taxon>Bacillati</taxon>
        <taxon>Actinomycetota</taxon>
        <taxon>Actinomycetes</taxon>
        <taxon>Kitasatosporales</taxon>
        <taxon>Streptomycetaceae</taxon>
        <taxon>Streptomyces</taxon>
    </lineage>
</organism>
<protein>
    <recommendedName>
        <fullName evidence="1">Siphovirus-type tail component C-terminal domain-containing protein</fullName>
    </recommendedName>
</protein>
<evidence type="ECO:0000313" key="2">
    <source>
        <dbReference type="EMBL" id="RDD89091.1"/>
    </source>
</evidence>
<dbReference type="Pfam" id="PF22768">
    <property type="entry name" value="SPP1_Dit"/>
    <property type="match status" value="1"/>
</dbReference>
<comment type="caution">
    <text evidence="2">The sequence shown here is derived from an EMBL/GenBank/DDBJ whole genome shotgun (WGS) entry which is preliminary data.</text>
</comment>
<dbReference type="AlphaFoldDB" id="A0A369V8H6"/>
<evidence type="ECO:0000313" key="3">
    <source>
        <dbReference type="Proteomes" id="UP000253742"/>
    </source>
</evidence>
<gene>
    <name evidence="2" type="ORF">DVZ84_08775</name>
</gene>
<accession>A0A369V8H6</accession>
<dbReference type="EMBL" id="QQBH01000005">
    <property type="protein sequence ID" value="RDD89091.1"/>
    <property type="molecule type" value="Genomic_DNA"/>
</dbReference>
<sequence length="453" mass="46697">MARQGKGVAMTVATMGAAGALVTRPGHVQYGDLLLGPDTPYRWRSLTGWGDLPPLDSGSVQRADAHGAYPGQLLAQSRTIGVDGLVVRAPRAQIGEVVGRLESATAPRVDEIPLVAWLDERGPLVSYARAVRRAVPTTTGYRLGTIVGGAIEFVATDPRRYALAEQVATATLPVSESGLSWESAEAEVLPVDQAAGVGEVWRWWSDGDPVITGDDVGPVSVQPLAEAAELVWAADGSDYGWPAGPGQTVTFASNVAAAQGAIITLRWWAAAGQHLADETSTPGAASLTGTAPAGAVTVQPVVLFPGALPAPVPVGASSLRISTGADVLAWPLNFGEPGSTGRLSAVNPGSADTHPVVEFRGPVTAPSLVNTATGDALEYDLPLAAGDVLVVDTHAGTVTLNNTASRLYTATARSVPEQTFTLPPGTSPLMFRAAPGSNDPAASVAVRYRAAYW</sequence>
<feature type="domain" description="Siphovirus-type tail component C-terminal" evidence="1">
    <location>
        <begin position="349"/>
        <end position="452"/>
    </location>
</feature>
<dbReference type="Proteomes" id="UP000253742">
    <property type="component" value="Unassembled WGS sequence"/>
</dbReference>
<dbReference type="OrthoDB" id="5182475at2"/>
<dbReference type="InterPro" id="IPR054738">
    <property type="entry name" value="Siphovirus-type_tail_C"/>
</dbReference>
<name>A0A369V8H6_9ACTN</name>
<proteinExistence type="predicted"/>
<reference evidence="2 3" key="1">
    <citation type="submission" date="2018-07" db="EMBL/GenBank/DDBJ databases">
        <title>Genome guided investigation of antibiotics producing actinomycetales strain isolated from a Macau mangrove ecosystem.</title>
        <authorList>
            <person name="Hu D."/>
        </authorList>
    </citation>
    <scope>NUCLEOTIDE SEQUENCE [LARGE SCALE GENOMIC DNA]</scope>
    <source>
        <strain evidence="2 3">2297</strain>
    </source>
</reference>
<dbReference type="Gene3D" id="2.60.120.860">
    <property type="match status" value="1"/>
</dbReference>
<evidence type="ECO:0000259" key="1">
    <source>
        <dbReference type="Pfam" id="PF22768"/>
    </source>
</evidence>